<dbReference type="Proteomes" id="UP000322981">
    <property type="component" value="Unassembled WGS sequence"/>
</dbReference>
<dbReference type="Pfam" id="PF02036">
    <property type="entry name" value="SCP2"/>
    <property type="match status" value="1"/>
</dbReference>
<feature type="domain" description="SCP2" evidence="2">
    <location>
        <begin position="36"/>
        <end position="147"/>
    </location>
</feature>
<dbReference type="RefSeq" id="WP_150090871.1">
    <property type="nucleotide sequence ID" value="NZ_JBFUOH010000052.1"/>
</dbReference>
<evidence type="ECO:0000259" key="2">
    <source>
        <dbReference type="Pfam" id="PF02036"/>
    </source>
</evidence>
<organism evidence="3 4">
    <name type="scientific">Thiohalocapsa marina</name>
    <dbReference type="NCBI Taxonomy" id="424902"/>
    <lineage>
        <taxon>Bacteria</taxon>
        <taxon>Pseudomonadati</taxon>
        <taxon>Pseudomonadota</taxon>
        <taxon>Gammaproteobacteria</taxon>
        <taxon>Chromatiales</taxon>
        <taxon>Chromatiaceae</taxon>
        <taxon>Thiohalocapsa</taxon>
    </lineage>
</organism>
<comment type="function">
    <text evidence="1">Required for O(2)-independent ubiquinone (coenzyme Q) biosynthesis. Likely functions as an accessory factor.</text>
</comment>
<comment type="pathway">
    <text evidence="1">Cofactor biosynthesis; ubiquinone biosynthesis.</text>
</comment>
<protein>
    <recommendedName>
        <fullName evidence="1">Ubiquinone biosynthesis accessory factor UbiT</fullName>
    </recommendedName>
</protein>
<reference evidence="3 4" key="1">
    <citation type="submission" date="2019-09" db="EMBL/GenBank/DDBJ databases">
        <title>Whole-genome sequence of the purple sulfur bacterium Thiohalocapsa marina DSM 19078.</title>
        <authorList>
            <person name="Kyndt J.A."/>
            <person name="Meyer T.E."/>
        </authorList>
    </citation>
    <scope>NUCLEOTIDE SEQUENCE [LARGE SCALE GENOMIC DNA]</scope>
    <source>
        <strain evidence="3 4">DSM 19078</strain>
    </source>
</reference>
<dbReference type="EMBL" id="VWXX01000004">
    <property type="protein sequence ID" value="KAA6186644.1"/>
    <property type="molecule type" value="Genomic_DNA"/>
</dbReference>
<keyword evidence="1" id="KW-0831">Ubiquinone biosynthesis</keyword>
<dbReference type="SUPFAM" id="SSF55718">
    <property type="entry name" value="SCP-like"/>
    <property type="match status" value="1"/>
</dbReference>
<dbReference type="HAMAP" id="MF_02231">
    <property type="entry name" value="UbiT"/>
    <property type="match status" value="1"/>
</dbReference>
<dbReference type="InterPro" id="IPR003033">
    <property type="entry name" value="SCP2_sterol-bd_dom"/>
</dbReference>
<dbReference type="UniPathway" id="UPA00232"/>
<sequence>MSPASQDLSRSPTLPRLLTLPLGFVPSRLNSAVLAQILNRVFKAELADGELDFLDQRIMLIRVLDARLSYRLTLRNGRLQAAAPVHRPAGHPAAGGPVRDEDLSIEGNTYEFLLLATRREDPDTLFFNRRLRLGGDTELGLYTKNFLDGLELEQRLGPLLNVLNQMTDMLGRLGSGPIGRPARRG</sequence>
<comment type="caution">
    <text evidence="3">The sequence shown here is derived from an EMBL/GenBank/DDBJ whole genome shotgun (WGS) entry which is preliminary data.</text>
</comment>
<dbReference type="InterPro" id="IPR016830">
    <property type="entry name" value="UbiT"/>
</dbReference>
<keyword evidence="4" id="KW-1185">Reference proteome</keyword>
<dbReference type="OrthoDB" id="5292463at2"/>
<accession>A0A5M8FQ46</accession>
<name>A0A5M8FQ46_9GAMM</name>
<dbReference type="AlphaFoldDB" id="A0A5M8FQ46"/>
<evidence type="ECO:0000313" key="4">
    <source>
        <dbReference type="Proteomes" id="UP000322981"/>
    </source>
</evidence>
<dbReference type="InterPro" id="IPR036527">
    <property type="entry name" value="SCP2_sterol-bd_dom_sf"/>
</dbReference>
<proteinExistence type="inferred from homology"/>
<evidence type="ECO:0000313" key="3">
    <source>
        <dbReference type="EMBL" id="KAA6186644.1"/>
    </source>
</evidence>
<dbReference type="GO" id="GO:0006744">
    <property type="term" value="P:ubiquinone biosynthetic process"/>
    <property type="evidence" value="ECO:0007669"/>
    <property type="project" value="UniProtKB-UniRule"/>
</dbReference>
<gene>
    <name evidence="1" type="primary">ubiT</name>
    <name evidence="3" type="ORF">F2Q65_04530</name>
</gene>
<evidence type="ECO:0000256" key="1">
    <source>
        <dbReference type="HAMAP-Rule" id="MF_02231"/>
    </source>
</evidence>
<comment type="similarity">
    <text evidence="1">Belongs to the UbiT family.</text>
</comment>